<proteinExistence type="inferred from homology"/>
<organism evidence="5 6">
    <name type="scientific">Orbilia javanica</name>
    <dbReference type="NCBI Taxonomy" id="47235"/>
    <lineage>
        <taxon>Eukaryota</taxon>
        <taxon>Fungi</taxon>
        <taxon>Dikarya</taxon>
        <taxon>Ascomycota</taxon>
        <taxon>Pezizomycotina</taxon>
        <taxon>Orbiliomycetes</taxon>
        <taxon>Orbiliales</taxon>
        <taxon>Orbiliaceae</taxon>
        <taxon>Orbilia</taxon>
    </lineage>
</organism>
<dbReference type="PANTHER" id="PTHR21661">
    <property type="entry name" value="EPOXIDE HYDROLASE 1-RELATED"/>
    <property type="match status" value="1"/>
</dbReference>
<dbReference type="PANTHER" id="PTHR21661:SF35">
    <property type="entry name" value="EPOXIDE HYDROLASE"/>
    <property type="match status" value="1"/>
</dbReference>
<dbReference type="InterPro" id="IPR029058">
    <property type="entry name" value="AB_hydrolase_fold"/>
</dbReference>
<dbReference type="Gene3D" id="3.40.50.1820">
    <property type="entry name" value="alpha/beta hydrolase"/>
    <property type="match status" value="2"/>
</dbReference>
<evidence type="ECO:0000256" key="1">
    <source>
        <dbReference type="ARBA" id="ARBA00010088"/>
    </source>
</evidence>
<evidence type="ECO:0000256" key="3">
    <source>
        <dbReference type="ARBA" id="ARBA00022801"/>
    </source>
</evidence>
<accession>A0AAN8MJU7</accession>
<evidence type="ECO:0000259" key="4">
    <source>
        <dbReference type="Pfam" id="PF06441"/>
    </source>
</evidence>
<dbReference type="GO" id="GO:0097176">
    <property type="term" value="P:epoxide metabolic process"/>
    <property type="evidence" value="ECO:0007669"/>
    <property type="project" value="TreeGrafter"/>
</dbReference>
<keyword evidence="3" id="KW-0378">Hydrolase</keyword>
<dbReference type="Pfam" id="PF06441">
    <property type="entry name" value="EHN"/>
    <property type="match status" value="1"/>
</dbReference>
<dbReference type="AlphaFoldDB" id="A0AAN8MJU7"/>
<dbReference type="Proteomes" id="UP001313282">
    <property type="component" value="Unassembled WGS sequence"/>
</dbReference>
<keyword evidence="6" id="KW-1185">Reference proteome</keyword>
<evidence type="ECO:0000313" key="5">
    <source>
        <dbReference type="EMBL" id="KAK6337230.1"/>
    </source>
</evidence>
<name>A0AAN8MJU7_9PEZI</name>
<dbReference type="GO" id="GO:0004301">
    <property type="term" value="F:epoxide hydrolase activity"/>
    <property type="evidence" value="ECO:0007669"/>
    <property type="project" value="TreeGrafter"/>
</dbReference>
<evidence type="ECO:0000256" key="2">
    <source>
        <dbReference type="ARBA" id="ARBA00022797"/>
    </source>
</evidence>
<keyword evidence="2" id="KW-0058">Aromatic hydrocarbons catabolism</keyword>
<comment type="similarity">
    <text evidence="1">Belongs to the peptidase S33 family.</text>
</comment>
<reference evidence="5 6" key="1">
    <citation type="submission" date="2019-10" db="EMBL/GenBank/DDBJ databases">
        <authorList>
            <person name="Palmer J.M."/>
        </authorList>
    </citation>
    <scope>NUCLEOTIDE SEQUENCE [LARGE SCALE GENOMIC DNA]</scope>
    <source>
        <strain evidence="5 6">TWF718</strain>
    </source>
</reference>
<dbReference type="EMBL" id="JAVHNR010000007">
    <property type="protein sequence ID" value="KAK6337230.1"/>
    <property type="molecule type" value="Genomic_DNA"/>
</dbReference>
<gene>
    <name evidence="5" type="ORF">TWF718_010011</name>
</gene>
<protein>
    <recommendedName>
        <fullName evidence="4">Epoxide hydrolase N-terminal domain-containing protein</fullName>
    </recommendedName>
</protein>
<evidence type="ECO:0000313" key="6">
    <source>
        <dbReference type="Proteomes" id="UP001313282"/>
    </source>
</evidence>
<dbReference type="SUPFAM" id="SSF53474">
    <property type="entry name" value="alpha/beta-Hydrolases"/>
    <property type="match status" value="1"/>
</dbReference>
<sequence>MVDSKVAKPFTIDIPNERLDLLKQKLNLATFPDTILTNANDWSHGPPLPVMRHLVEYWRNGFDWKAAEARLNLLPQYIIPIDIDGFDPLNVHYLHVNKGAKNAIPLLMVHGWPGSFFEFTKIFGPLTNGDGDEPTFEIVVPSLIEYVVQGGDWGMIIAHIMANTYYPEHVKAVHTNNSDKCDPPSFFENPVFWLQNQLRRPYTAAERAGIDRTQKFMSEGYGYNLMHKHRPQTVGYSIMDSPIGLLGWIVDKLQDWTDKYTFMHAFWYFVRFDGLIY</sequence>
<feature type="domain" description="Epoxide hydrolase N-terminal" evidence="4">
    <location>
        <begin position="8"/>
        <end position="119"/>
    </location>
</feature>
<dbReference type="InterPro" id="IPR010497">
    <property type="entry name" value="Epoxide_hydro_N"/>
</dbReference>
<comment type="caution">
    <text evidence="5">The sequence shown here is derived from an EMBL/GenBank/DDBJ whole genome shotgun (WGS) entry which is preliminary data.</text>
</comment>